<protein>
    <recommendedName>
        <fullName evidence="7">Cilia- and flagella-associated protein 45</fullName>
    </recommendedName>
</protein>
<keyword evidence="5" id="KW-0966">Cell projection</keyword>
<dbReference type="Pfam" id="PF13868">
    <property type="entry name" value="TPH"/>
    <property type="match status" value="1"/>
</dbReference>
<evidence type="ECO:0000256" key="3">
    <source>
        <dbReference type="ARBA" id="ARBA00023054"/>
    </source>
</evidence>
<comment type="caution">
    <text evidence="9">The sequence shown here is derived from an EMBL/GenBank/DDBJ whole genome shotgun (WGS) entry which is preliminary data.</text>
</comment>
<evidence type="ECO:0000256" key="1">
    <source>
        <dbReference type="ARBA" id="ARBA00004230"/>
    </source>
</evidence>
<evidence type="ECO:0000313" key="10">
    <source>
        <dbReference type="Proteomes" id="UP000225706"/>
    </source>
</evidence>
<keyword evidence="4" id="KW-0969">Cilium</keyword>
<dbReference type="STRING" id="50429.A0A2B4PVN0"/>
<comment type="similarity">
    <text evidence="6">Belongs to the CFAP45 family.</text>
</comment>
<dbReference type="GO" id="GO:0031514">
    <property type="term" value="C:motile cilium"/>
    <property type="evidence" value="ECO:0007669"/>
    <property type="project" value="UniProtKB-SubCell"/>
</dbReference>
<dbReference type="Proteomes" id="UP000225706">
    <property type="component" value="Unassembled WGS sequence"/>
</dbReference>
<proteinExistence type="inferred from homology"/>
<dbReference type="PANTHER" id="PTHR15504:SF0">
    <property type="entry name" value="CILIA- AND FLAGELLA-ASSOCIATED PROTEIN 45"/>
    <property type="match status" value="1"/>
</dbReference>
<evidence type="ECO:0000313" key="9">
    <source>
        <dbReference type="EMBL" id="PFW98223.1"/>
    </source>
</evidence>
<dbReference type="EMBL" id="LSMT01005136">
    <property type="protein sequence ID" value="PFW98223.1"/>
    <property type="molecule type" value="Genomic_DNA"/>
</dbReference>
<feature type="domain" description="Trichohyalin-plectin-homology" evidence="8">
    <location>
        <begin position="2"/>
        <end position="89"/>
    </location>
</feature>
<keyword evidence="10" id="KW-1185">Reference proteome</keyword>
<accession>A0A2B4PVN0</accession>
<evidence type="ECO:0000256" key="4">
    <source>
        <dbReference type="ARBA" id="ARBA00023069"/>
    </source>
</evidence>
<keyword evidence="3" id="KW-0175">Coiled coil</keyword>
<dbReference type="AlphaFoldDB" id="A0A2B4PVN0"/>
<feature type="non-terminal residue" evidence="9">
    <location>
        <position position="1"/>
    </location>
</feature>
<sequence length="102" mass="12025">LILNAKCHAIRDAQLIEKVDIKKEQLEEEKRLDEMMEVERLKALREYEDREKAAHLERLKGAQVLQHQITDREQIRLLDEEKKDQETKVTINILNIACSGSF</sequence>
<evidence type="ECO:0000256" key="6">
    <source>
        <dbReference type="ARBA" id="ARBA00034116"/>
    </source>
</evidence>
<evidence type="ECO:0000256" key="2">
    <source>
        <dbReference type="ARBA" id="ARBA00022846"/>
    </source>
</evidence>
<evidence type="ECO:0000256" key="7">
    <source>
        <dbReference type="ARBA" id="ARBA00034142"/>
    </source>
</evidence>
<evidence type="ECO:0000256" key="5">
    <source>
        <dbReference type="ARBA" id="ARBA00023273"/>
    </source>
</evidence>
<dbReference type="PANTHER" id="PTHR15504">
    <property type="entry name" value="NASOPHARYNGEAL EPITHELIUM SPECIFIC PROTEIN 1"/>
    <property type="match status" value="1"/>
</dbReference>
<dbReference type="InterPro" id="IPR043597">
    <property type="entry name" value="TPH_dom"/>
</dbReference>
<evidence type="ECO:0000259" key="8">
    <source>
        <dbReference type="Pfam" id="PF13868"/>
    </source>
</evidence>
<comment type="subcellular location">
    <subcellularLocation>
        <location evidence="1">Cell projection</location>
        <location evidence="1">Cilium</location>
        <location evidence="1">Flagellum</location>
    </subcellularLocation>
</comment>
<keyword evidence="2" id="KW-0282">Flagellum</keyword>
<organism evidence="9 10">
    <name type="scientific">Stylophora pistillata</name>
    <name type="common">Smooth cauliflower coral</name>
    <dbReference type="NCBI Taxonomy" id="50429"/>
    <lineage>
        <taxon>Eukaryota</taxon>
        <taxon>Metazoa</taxon>
        <taxon>Cnidaria</taxon>
        <taxon>Anthozoa</taxon>
        <taxon>Hexacorallia</taxon>
        <taxon>Scleractinia</taxon>
        <taxon>Astrocoeniina</taxon>
        <taxon>Pocilloporidae</taxon>
        <taxon>Stylophora</taxon>
    </lineage>
</organism>
<gene>
    <name evidence="9" type="primary">CCDC19</name>
    <name evidence="9" type="ORF">AWC38_SpisGene25679</name>
</gene>
<dbReference type="InterPro" id="IPR033253">
    <property type="entry name" value="CFAP45"/>
</dbReference>
<reference evidence="10" key="1">
    <citation type="journal article" date="2017" name="bioRxiv">
        <title>Comparative analysis of the genomes of Stylophora pistillata and Acropora digitifera provides evidence for extensive differences between species of corals.</title>
        <authorList>
            <person name="Voolstra C.R."/>
            <person name="Li Y."/>
            <person name="Liew Y.J."/>
            <person name="Baumgarten S."/>
            <person name="Zoccola D."/>
            <person name="Flot J.-F."/>
            <person name="Tambutte S."/>
            <person name="Allemand D."/>
            <person name="Aranda M."/>
        </authorList>
    </citation>
    <scope>NUCLEOTIDE SEQUENCE [LARGE SCALE GENOMIC DNA]</scope>
</reference>
<name>A0A2B4PVN0_STYPI</name>